<proteinExistence type="predicted"/>
<protein>
    <submittedName>
        <fullName evidence="2">Uncharacterized protein</fullName>
    </submittedName>
</protein>
<evidence type="ECO:0000256" key="1">
    <source>
        <dbReference type="SAM" id="SignalP"/>
    </source>
</evidence>
<accession>A0AAD7A2C5</accession>
<dbReference type="AlphaFoldDB" id="A0AAD7A2C5"/>
<reference evidence="2" key="1">
    <citation type="submission" date="2023-03" db="EMBL/GenBank/DDBJ databases">
        <title>Massive genome expansion in bonnet fungi (Mycena s.s.) driven by repeated elements and novel gene families across ecological guilds.</title>
        <authorList>
            <consortium name="Lawrence Berkeley National Laboratory"/>
            <person name="Harder C.B."/>
            <person name="Miyauchi S."/>
            <person name="Viragh M."/>
            <person name="Kuo A."/>
            <person name="Thoen E."/>
            <person name="Andreopoulos B."/>
            <person name="Lu D."/>
            <person name="Skrede I."/>
            <person name="Drula E."/>
            <person name="Henrissat B."/>
            <person name="Morin E."/>
            <person name="Kohler A."/>
            <person name="Barry K."/>
            <person name="LaButti K."/>
            <person name="Morin E."/>
            <person name="Salamov A."/>
            <person name="Lipzen A."/>
            <person name="Mereny Z."/>
            <person name="Hegedus B."/>
            <person name="Baldrian P."/>
            <person name="Stursova M."/>
            <person name="Weitz H."/>
            <person name="Taylor A."/>
            <person name="Grigoriev I.V."/>
            <person name="Nagy L.G."/>
            <person name="Martin F."/>
            <person name="Kauserud H."/>
        </authorList>
    </citation>
    <scope>NUCLEOTIDE SEQUENCE</scope>
    <source>
        <strain evidence="2">CBHHK002</strain>
    </source>
</reference>
<organism evidence="2 3">
    <name type="scientific">Mycena albidolilacea</name>
    <dbReference type="NCBI Taxonomy" id="1033008"/>
    <lineage>
        <taxon>Eukaryota</taxon>
        <taxon>Fungi</taxon>
        <taxon>Dikarya</taxon>
        <taxon>Basidiomycota</taxon>
        <taxon>Agaricomycotina</taxon>
        <taxon>Agaricomycetes</taxon>
        <taxon>Agaricomycetidae</taxon>
        <taxon>Agaricales</taxon>
        <taxon>Marasmiineae</taxon>
        <taxon>Mycenaceae</taxon>
        <taxon>Mycena</taxon>
    </lineage>
</organism>
<dbReference type="Proteomes" id="UP001218218">
    <property type="component" value="Unassembled WGS sequence"/>
</dbReference>
<comment type="caution">
    <text evidence="2">The sequence shown here is derived from an EMBL/GenBank/DDBJ whole genome shotgun (WGS) entry which is preliminary data.</text>
</comment>
<dbReference type="EMBL" id="JARIHO010000018">
    <property type="protein sequence ID" value="KAJ7347961.1"/>
    <property type="molecule type" value="Genomic_DNA"/>
</dbReference>
<evidence type="ECO:0000313" key="2">
    <source>
        <dbReference type="EMBL" id="KAJ7347961.1"/>
    </source>
</evidence>
<keyword evidence="1" id="KW-0732">Signal</keyword>
<name>A0AAD7A2C5_9AGAR</name>
<evidence type="ECO:0000313" key="3">
    <source>
        <dbReference type="Proteomes" id="UP001218218"/>
    </source>
</evidence>
<sequence>MLPPCALVALILLTSYVVASSEPRGCSSLAIPVHVDVFVPTDPTDVFGGLKSNASSLRRVDDTYNIYGVFCQPDKVSVKSTGQHLVFIL</sequence>
<keyword evidence="3" id="KW-1185">Reference proteome</keyword>
<feature type="chain" id="PRO_5041901230" evidence="1">
    <location>
        <begin position="20"/>
        <end position="89"/>
    </location>
</feature>
<gene>
    <name evidence="2" type="ORF">DFH08DRAFT_867016</name>
</gene>
<feature type="signal peptide" evidence="1">
    <location>
        <begin position="1"/>
        <end position="19"/>
    </location>
</feature>